<dbReference type="RefSeq" id="WP_110311783.1">
    <property type="nucleotide sequence ID" value="NZ_QICL01000024.1"/>
</dbReference>
<sequence length="100" mass="11910">MSEHFIITLRVLDRSYRLKIHRRDEKKYRDAAVAIEKKTNQYRNYFAESESKSLLERDYLTMTTIQALSDTAELEANNKLFEDKVKSLIDELDTYLKDSK</sequence>
<dbReference type="OrthoDB" id="1495773at2"/>
<reference evidence="1 2" key="1">
    <citation type="submission" date="2018-03" db="EMBL/GenBank/DDBJ databases">
        <title>Genomic Encyclopedia of Archaeal and Bacterial Type Strains, Phase II (KMG-II): from individual species to whole genera.</title>
        <authorList>
            <person name="Goeker M."/>
        </authorList>
    </citation>
    <scope>NUCLEOTIDE SEQUENCE [LARGE SCALE GENOMIC DNA]</scope>
    <source>
        <strain evidence="1 2">DSM 100214</strain>
    </source>
</reference>
<dbReference type="AlphaFoldDB" id="A0A2V3PL91"/>
<comment type="caution">
    <text evidence="1">The sequence shown here is derived from an EMBL/GenBank/DDBJ whole genome shotgun (WGS) entry which is preliminary data.</text>
</comment>
<organism evidence="1 2">
    <name type="scientific">Dysgonomonas alginatilytica</name>
    <dbReference type="NCBI Taxonomy" id="1605892"/>
    <lineage>
        <taxon>Bacteria</taxon>
        <taxon>Pseudomonadati</taxon>
        <taxon>Bacteroidota</taxon>
        <taxon>Bacteroidia</taxon>
        <taxon>Bacteroidales</taxon>
        <taxon>Dysgonomonadaceae</taxon>
        <taxon>Dysgonomonas</taxon>
    </lineage>
</organism>
<accession>A0A2V3PL91</accession>
<keyword evidence="2" id="KW-1185">Reference proteome</keyword>
<dbReference type="Proteomes" id="UP000247973">
    <property type="component" value="Unassembled WGS sequence"/>
</dbReference>
<name>A0A2V3PL91_9BACT</name>
<evidence type="ECO:0000313" key="2">
    <source>
        <dbReference type="Proteomes" id="UP000247973"/>
    </source>
</evidence>
<dbReference type="EMBL" id="QICL01000024">
    <property type="protein sequence ID" value="PXV61910.1"/>
    <property type="molecule type" value="Genomic_DNA"/>
</dbReference>
<dbReference type="InterPro" id="IPR036192">
    <property type="entry name" value="Cell_div_ZapA-like_sf"/>
</dbReference>
<dbReference type="InterPro" id="IPR007838">
    <property type="entry name" value="Cell_div_ZapA-like"/>
</dbReference>
<keyword evidence="1" id="KW-0132">Cell division</keyword>
<dbReference type="SUPFAM" id="SSF102829">
    <property type="entry name" value="Cell division protein ZapA-like"/>
    <property type="match status" value="1"/>
</dbReference>
<keyword evidence="1" id="KW-0131">Cell cycle</keyword>
<gene>
    <name evidence="1" type="ORF">CLV62_12465</name>
</gene>
<proteinExistence type="predicted"/>
<protein>
    <submittedName>
        <fullName evidence="1">Cell division protein ZapA</fullName>
    </submittedName>
</protein>
<dbReference type="Pfam" id="PF05164">
    <property type="entry name" value="ZapA"/>
    <property type="match status" value="1"/>
</dbReference>
<dbReference type="GO" id="GO:0051301">
    <property type="term" value="P:cell division"/>
    <property type="evidence" value="ECO:0007669"/>
    <property type="project" value="UniProtKB-KW"/>
</dbReference>
<evidence type="ECO:0000313" key="1">
    <source>
        <dbReference type="EMBL" id="PXV61910.1"/>
    </source>
</evidence>